<dbReference type="Gene3D" id="3.20.20.70">
    <property type="entry name" value="Aldolase class I"/>
    <property type="match status" value="1"/>
</dbReference>
<dbReference type="SUPFAM" id="SSF51395">
    <property type="entry name" value="FMN-linked oxidoreductases"/>
    <property type="match status" value="1"/>
</dbReference>
<comment type="similarity">
    <text evidence="5">Belongs to the dihydroorotate dehydrogenase family. Type 2 subfamily.</text>
</comment>
<name>A0ABT9ENF2_9SPHN</name>
<evidence type="ECO:0000313" key="16">
    <source>
        <dbReference type="EMBL" id="MDP1028488.1"/>
    </source>
</evidence>
<dbReference type="InterPro" id="IPR005719">
    <property type="entry name" value="Dihydroorotate_DH_2"/>
</dbReference>
<dbReference type="InterPro" id="IPR005720">
    <property type="entry name" value="Dihydroorotate_DH_cat"/>
</dbReference>
<comment type="function">
    <text evidence="2">Catalyzes the conversion of dihydroorotate to orotate with quinone as electron acceptor.</text>
</comment>
<accession>A0ABT9ENF2</accession>
<evidence type="ECO:0000256" key="11">
    <source>
        <dbReference type="ARBA" id="ARBA00023002"/>
    </source>
</evidence>
<sequence>MAWYHPALFALDAENAHALTVRALSLWGRAGAPLARPLAPDPRLATRVAGLDFANPVGLAAGVDKNGEAIAGFFGLGFGAVEIGTLTPRPQPGNPRPRLFRLREDRAVVNRYGFNNEGLAAGLARVPAKRAGVLGVNVGANKDSTDRIADYATSVAAAAKLGDYVTINISSPNTPGLRDLQGGQALADLLAACAAARGTTPLFLKVAPDLEPANIDEIARAAIEHGVAAIIIGNTTVTRPNLSSARAAETGGLSGAPLAPLARQRLGDFRRATGGALPLVAAGGIGSGAEAYARIRAGASLVQLYTALVYEGPGLPARINRDLAALLARDGFARVEEAVGTA</sequence>
<evidence type="ECO:0000256" key="10">
    <source>
        <dbReference type="ARBA" id="ARBA00022975"/>
    </source>
</evidence>
<comment type="caution">
    <text evidence="16">The sequence shown here is derived from an EMBL/GenBank/DDBJ whole genome shotgun (WGS) entry which is preliminary data.</text>
</comment>
<protein>
    <recommendedName>
        <fullName evidence="7 14">Dihydroorotate dehydrogenase (quinone)</fullName>
        <ecNumber evidence="6 14">1.3.5.2</ecNumber>
    </recommendedName>
</protein>
<gene>
    <name evidence="16" type="ORF">Q5H91_14795</name>
</gene>
<evidence type="ECO:0000313" key="17">
    <source>
        <dbReference type="Proteomes" id="UP001230685"/>
    </source>
</evidence>
<dbReference type="PROSITE" id="PS00911">
    <property type="entry name" value="DHODEHASE_1"/>
    <property type="match status" value="1"/>
</dbReference>
<evidence type="ECO:0000256" key="6">
    <source>
        <dbReference type="ARBA" id="ARBA00012791"/>
    </source>
</evidence>
<evidence type="ECO:0000256" key="9">
    <source>
        <dbReference type="ARBA" id="ARBA00022643"/>
    </source>
</evidence>
<keyword evidence="8" id="KW-0285">Flavoprotein</keyword>
<dbReference type="Proteomes" id="UP001230685">
    <property type="component" value="Unassembled WGS sequence"/>
</dbReference>
<comment type="catalytic activity">
    <reaction evidence="13">
        <text>(S)-dihydroorotate + a quinone = orotate + a quinol</text>
        <dbReference type="Rhea" id="RHEA:30187"/>
        <dbReference type="ChEBI" id="CHEBI:24646"/>
        <dbReference type="ChEBI" id="CHEBI:30839"/>
        <dbReference type="ChEBI" id="CHEBI:30864"/>
        <dbReference type="ChEBI" id="CHEBI:132124"/>
        <dbReference type="EC" id="1.3.5.2"/>
    </reaction>
</comment>
<evidence type="ECO:0000256" key="12">
    <source>
        <dbReference type="ARBA" id="ARBA00023136"/>
    </source>
</evidence>
<keyword evidence="12" id="KW-0472">Membrane</keyword>
<keyword evidence="9" id="KW-0288">FMN</keyword>
<evidence type="ECO:0000256" key="1">
    <source>
        <dbReference type="ARBA" id="ARBA00001917"/>
    </source>
</evidence>
<keyword evidence="11 16" id="KW-0560">Oxidoreductase</keyword>
<evidence type="ECO:0000256" key="13">
    <source>
        <dbReference type="ARBA" id="ARBA00048639"/>
    </source>
</evidence>
<evidence type="ECO:0000256" key="2">
    <source>
        <dbReference type="ARBA" id="ARBA00003125"/>
    </source>
</evidence>
<dbReference type="CDD" id="cd04738">
    <property type="entry name" value="DHOD_2_like"/>
    <property type="match status" value="1"/>
</dbReference>
<evidence type="ECO:0000259" key="15">
    <source>
        <dbReference type="Pfam" id="PF01180"/>
    </source>
</evidence>
<organism evidence="16 17">
    <name type="scientific">Sphingomonas aurea</name>
    <dbReference type="NCBI Taxonomy" id="3063994"/>
    <lineage>
        <taxon>Bacteria</taxon>
        <taxon>Pseudomonadati</taxon>
        <taxon>Pseudomonadota</taxon>
        <taxon>Alphaproteobacteria</taxon>
        <taxon>Sphingomonadales</taxon>
        <taxon>Sphingomonadaceae</taxon>
        <taxon>Sphingomonas</taxon>
    </lineage>
</organism>
<comment type="cofactor">
    <cofactor evidence="1">
        <name>FMN</name>
        <dbReference type="ChEBI" id="CHEBI:58210"/>
    </cofactor>
</comment>
<dbReference type="NCBIfam" id="NF003645">
    <property type="entry name" value="PRK05286.1-2"/>
    <property type="match status" value="1"/>
</dbReference>
<evidence type="ECO:0000256" key="4">
    <source>
        <dbReference type="ARBA" id="ARBA00005161"/>
    </source>
</evidence>
<evidence type="ECO:0000256" key="7">
    <source>
        <dbReference type="ARBA" id="ARBA00018366"/>
    </source>
</evidence>
<feature type="domain" description="Dihydroorotate dehydrogenase catalytic" evidence="15">
    <location>
        <begin position="44"/>
        <end position="327"/>
    </location>
</feature>
<keyword evidence="17" id="KW-1185">Reference proteome</keyword>
<dbReference type="EMBL" id="JAUUDS010000010">
    <property type="protein sequence ID" value="MDP1028488.1"/>
    <property type="molecule type" value="Genomic_DNA"/>
</dbReference>
<evidence type="ECO:0000256" key="14">
    <source>
        <dbReference type="NCBIfam" id="TIGR01036"/>
    </source>
</evidence>
<dbReference type="EC" id="1.3.5.2" evidence="6 14"/>
<evidence type="ECO:0000256" key="5">
    <source>
        <dbReference type="ARBA" id="ARBA00005359"/>
    </source>
</evidence>
<reference evidence="16 17" key="1">
    <citation type="submission" date="2023-07" db="EMBL/GenBank/DDBJ databases">
        <authorList>
            <person name="Kim M.K."/>
        </authorList>
    </citation>
    <scope>NUCLEOTIDE SEQUENCE [LARGE SCALE GENOMIC DNA]</scope>
    <source>
        <strain evidence="16 17">KR1UV-12</strain>
    </source>
</reference>
<comment type="subcellular location">
    <subcellularLocation>
        <location evidence="3">Membrane</location>
    </subcellularLocation>
</comment>
<dbReference type="InterPro" id="IPR050074">
    <property type="entry name" value="DHO_dehydrogenase"/>
</dbReference>
<comment type="pathway">
    <text evidence="4">Pyrimidine metabolism; UMP biosynthesis via de novo pathway; orotate from (S)-dihydroorotate (quinone route): step 1/1.</text>
</comment>
<dbReference type="Pfam" id="PF01180">
    <property type="entry name" value="DHO_dh"/>
    <property type="match status" value="1"/>
</dbReference>
<dbReference type="NCBIfam" id="NF003652">
    <property type="entry name" value="PRK05286.2-5"/>
    <property type="match status" value="1"/>
</dbReference>
<dbReference type="RefSeq" id="WP_305174219.1">
    <property type="nucleotide sequence ID" value="NZ_JAUUDS010000010.1"/>
</dbReference>
<dbReference type="PROSITE" id="PS00912">
    <property type="entry name" value="DHODEHASE_2"/>
    <property type="match status" value="1"/>
</dbReference>
<dbReference type="PANTHER" id="PTHR48109:SF4">
    <property type="entry name" value="DIHYDROOROTATE DEHYDROGENASE (QUINONE), MITOCHONDRIAL"/>
    <property type="match status" value="1"/>
</dbReference>
<dbReference type="PIRSF" id="PIRSF000164">
    <property type="entry name" value="DHO_oxidase"/>
    <property type="match status" value="1"/>
</dbReference>
<dbReference type="NCBIfam" id="TIGR01036">
    <property type="entry name" value="pyrD_sub2"/>
    <property type="match status" value="1"/>
</dbReference>
<evidence type="ECO:0000256" key="3">
    <source>
        <dbReference type="ARBA" id="ARBA00004370"/>
    </source>
</evidence>
<dbReference type="GO" id="GO:0106430">
    <property type="term" value="F:dihydroorotate dehydrogenase (quinone) activity"/>
    <property type="evidence" value="ECO:0007669"/>
    <property type="project" value="UniProtKB-EC"/>
</dbReference>
<dbReference type="InterPro" id="IPR001295">
    <property type="entry name" value="Dihydroorotate_DH_CS"/>
</dbReference>
<dbReference type="InterPro" id="IPR013785">
    <property type="entry name" value="Aldolase_TIM"/>
</dbReference>
<dbReference type="InterPro" id="IPR012135">
    <property type="entry name" value="Dihydroorotate_DH_1_2"/>
</dbReference>
<keyword evidence="10" id="KW-0665">Pyrimidine biosynthesis</keyword>
<evidence type="ECO:0000256" key="8">
    <source>
        <dbReference type="ARBA" id="ARBA00022630"/>
    </source>
</evidence>
<proteinExistence type="inferred from homology"/>
<dbReference type="PANTHER" id="PTHR48109">
    <property type="entry name" value="DIHYDROOROTATE DEHYDROGENASE (QUINONE), MITOCHONDRIAL-RELATED"/>
    <property type="match status" value="1"/>
</dbReference>